<proteinExistence type="predicted"/>
<evidence type="ECO:0000313" key="2">
    <source>
        <dbReference type="EMBL" id="OSG93927.1"/>
    </source>
</evidence>
<protein>
    <submittedName>
        <fullName evidence="2">Uncharacterized protein</fullName>
    </submittedName>
</protein>
<evidence type="ECO:0000313" key="7">
    <source>
        <dbReference type="Proteomes" id="UP000193664"/>
    </source>
</evidence>
<dbReference type="EMBL" id="LNKI01000003">
    <property type="protein sequence ID" value="OSH00081.1"/>
    <property type="molecule type" value="Genomic_DNA"/>
</dbReference>
<dbReference type="AlphaFoldDB" id="A0A1X2ZHL3"/>
<comment type="caution">
    <text evidence="2">The sequence shown here is derived from an EMBL/GenBank/DDBJ whole genome shotgun (WGS) entry which is preliminary data.</text>
</comment>
<evidence type="ECO:0000313" key="3">
    <source>
        <dbReference type="EMBL" id="OSG96681.1"/>
    </source>
</evidence>
<name>A0A1X2ZHL3_BIFAD</name>
<evidence type="ECO:0000313" key="4">
    <source>
        <dbReference type="EMBL" id="OSH00081.1"/>
    </source>
</evidence>
<dbReference type="EMBL" id="LNKF01000004">
    <property type="protein sequence ID" value="OSG93927.1"/>
    <property type="molecule type" value="Genomic_DNA"/>
</dbReference>
<evidence type="ECO:0000313" key="1">
    <source>
        <dbReference type="EMBL" id="OSG88531.1"/>
    </source>
</evidence>
<accession>A0A1X2ZHL3</accession>
<dbReference type="EMBL" id="LNKH01000007">
    <property type="protein sequence ID" value="OSG96681.1"/>
    <property type="molecule type" value="Genomic_DNA"/>
</dbReference>
<evidence type="ECO:0000313" key="6">
    <source>
        <dbReference type="Proteomes" id="UP000193377"/>
    </source>
</evidence>
<dbReference type="Proteomes" id="UP000193664">
    <property type="component" value="Unassembled WGS sequence"/>
</dbReference>
<dbReference type="Proteomes" id="UP000193208">
    <property type="component" value="Unassembled WGS sequence"/>
</dbReference>
<dbReference type="Proteomes" id="UP000193377">
    <property type="component" value="Unassembled WGS sequence"/>
</dbReference>
<reference evidence="5 6" key="1">
    <citation type="journal article" date="2016" name="Sci. Rep.">
        <title>Evaluation of genetic diversity among strains of the human gut commensal Bifidobacterium adolescentis.</title>
        <authorList>
            <person name="Duranti S."/>
            <person name="Milani C."/>
            <person name="Lugli G.A."/>
            <person name="Mancabelli L."/>
            <person name="Turroni F."/>
            <person name="Ferrario C."/>
            <person name="Mangifesta M."/>
            <person name="Viappiani A."/>
            <person name="Sanchez B."/>
            <person name="Margolles A."/>
            <person name="van Sinderen D."/>
            <person name="Ventura M."/>
        </authorList>
    </citation>
    <scope>NUCLEOTIDE SEQUENCE [LARGE SCALE GENOMIC DNA]</scope>
    <source>
        <strain evidence="1 6">487B</strain>
        <strain evidence="2 7">AD2-8</strain>
        <strain evidence="3 8">AL46-2</strain>
        <strain evidence="4 5">AL46-7</strain>
    </source>
</reference>
<dbReference type="Proteomes" id="UP000193905">
    <property type="component" value="Unassembled WGS sequence"/>
</dbReference>
<dbReference type="EMBL" id="LNKD01000001">
    <property type="protein sequence ID" value="OSG88531.1"/>
    <property type="molecule type" value="Genomic_DNA"/>
</dbReference>
<gene>
    <name evidence="2" type="ORF">AD0028_2041</name>
    <name evidence="3" type="ORF">AL0462_1800</name>
    <name evidence="4" type="ORF">AL0467_1858</name>
    <name evidence="1" type="ORF">B0487_2239</name>
</gene>
<evidence type="ECO:0000313" key="8">
    <source>
        <dbReference type="Proteomes" id="UP000193905"/>
    </source>
</evidence>
<organism evidence="2 7">
    <name type="scientific">Bifidobacterium adolescentis</name>
    <dbReference type="NCBI Taxonomy" id="1680"/>
    <lineage>
        <taxon>Bacteria</taxon>
        <taxon>Bacillati</taxon>
        <taxon>Actinomycetota</taxon>
        <taxon>Actinomycetes</taxon>
        <taxon>Bifidobacteriales</taxon>
        <taxon>Bifidobacteriaceae</taxon>
        <taxon>Bifidobacterium</taxon>
    </lineage>
</organism>
<sequence>MLLWITIPHYPNICSKSVFCDSRTPPNAPALVARYGPFPNVWSQECSSGRTERSIPRGAPPPFQALRRLSDRSIDQALGRVRARGHSYGRVPLQATAKIHVPARAQVYTASATKRKRPTEQAAGR</sequence>
<evidence type="ECO:0000313" key="5">
    <source>
        <dbReference type="Proteomes" id="UP000193208"/>
    </source>
</evidence>